<reference evidence="2 3" key="1">
    <citation type="submission" date="2021-08" db="EMBL/GenBank/DDBJ databases">
        <title>Comparative Genomics Analysis of the Genus Qipengyuania Reveals Extensive Genetic Diversity and Metabolic Versatility, Including the Description of Fifteen Novel Species.</title>
        <authorList>
            <person name="Liu Y."/>
        </authorList>
    </citation>
    <scope>NUCLEOTIDE SEQUENCE [LARGE SCALE GENOMIC DNA]</scope>
    <source>
        <strain evidence="2 3">1XM2-8</strain>
    </source>
</reference>
<feature type="signal peptide" evidence="1">
    <location>
        <begin position="1"/>
        <end position="24"/>
    </location>
</feature>
<sequence>MTALRISLLPVLPLLAMACSPSPADVIASEGDTEPMLRTQEAKVEADQAEDCLLLVWSEQDEPDIEFDKSHDTVKGGAISCATGTSPSQFEAAIAALRDAAKSGNKARLLEQVGLPLLYIDAAGERRELTKEEVETLFDDVFDERMIEILQNLDLSQMTVDQGQGAFFELGSLWLVVDEEGGKPRVVTVNRQALDEAAEAARRQADRGQGEEID</sequence>
<organism evidence="2 3">
    <name type="scientific">Qipengyuania psychrotolerans</name>
    <dbReference type="NCBI Taxonomy" id="2867238"/>
    <lineage>
        <taxon>Bacteria</taxon>
        <taxon>Pseudomonadati</taxon>
        <taxon>Pseudomonadota</taxon>
        <taxon>Alphaproteobacteria</taxon>
        <taxon>Sphingomonadales</taxon>
        <taxon>Erythrobacteraceae</taxon>
        <taxon>Qipengyuania</taxon>
    </lineage>
</organism>
<evidence type="ECO:0000313" key="2">
    <source>
        <dbReference type="EMBL" id="QZD86072.1"/>
    </source>
</evidence>
<evidence type="ECO:0000313" key="3">
    <source>
        <dbReference type="Proteomes" id="UP000824280"/>
    </source>
</evidence>
<name>A0ABX8ZAS1_9SPHN</name>
<dbReference type="EMBL" id="CP081297">
    <property type="protein sequence ID" value="QZD86072.1"/>
    <property type="molecule type" value="Genomic_DNA"/>
</dbReference>
<dbReference type="Proteomes" id="UP000824280">
    <property type="component" value="Chromosome"/>
</dbReference>
<protein>
    <submittedName>
        <fullName evidence="2">Uncharacterized protein</fullName>
    </submittedName>
</protein>
<feature type="chain" id="PRO_5046209320" evidence="1">
    <location>
        <begin position="25"/>
        <end position="214"/>
    </location>
</feature>
<keyword evidence="1" id="KW-0732">Signal</keyword>
<gene>
    <name evidence="2" type="ORF">K3166_07200</name>
</gene>
<evidence type="ECO:0000256" key="1">
    <source>
        <dbReference type="SAM" id="SignalP"/>
    </source>
</evidence>
<accession>A0ABX8ZAS1</accession>
<keyword evidence="3" id="KW-1185">Reference proteome</keyword>
<proteinExistence type="predicted"/>
<dbReference type="PROSITE" id="PS51257">
    <property type="entry name" value="PROKAR_LIPOPROTEIN"/>
    <property type="match status" value="1"/>
</dbReference>